<accession>A0A6M8FH33</accession>
<dbReference type="AlphaFoldDB" id="A0A6M8FH33"/>
<evidence type="ECO:0000256" key="1">
    <source>
        <dbReference type="SAM" id="MobiDB-lite"/>
    </source>
</evidence>
<reference evidence="2" key="1">
    <citation type="submission" date="2020-07" db="EMBL/GenBank/DDBJ databases">
        <title>Nitrate ammonifying Pseudomonas campi sp. nov. isolated from German agricultural grassland.</title>
        <authorList>
            <person name="Timsy T."/>
            <person name="Ulrich A."/>
            <person name="Spanner T."/>
            <person name="Foesel B."/>
            <person name="Kolb S."/>
            <person name="Horn M.A."/>
            <person name="Behrendt U."/>
        </authorList>
    </citation>
    <scope>NUCLEOTIDE SEQUENCE</scope>
    <source>
        <strain evidence="2">S1-A32-2</strain>
    </source>
</reference>
<proteinExistence type="predicted"/>
<protein>
    <submittedName>
        <fullName evidence="2">Uncharacterized protein</fullName>
    </submittedName>
</protein>
<dbReference type="Proteomes" id="UP000501379">
    <property type="component" value="Chromosome"/>
</dbReference>
<evidence type="ECO:0000313" key="3">
    <source>
        <dbReference type="Proteomes" id="UP000501379"/>
    </source>
</evidence>
<dbReference type="KEGG" id="pcam:HNE05_07715"/>
<keyword evidence="3" id="KW-1185">Reference proteome</keyword>
<sequence length="87" mass="9443">MSRVVLHIDRLVLRGIAPEDASTFAEAFQAELQQRLAVDGGLAALQGHERQARYRPAPIRLAPHTSSEQFGQAVASQLLPTTERGAP</sequence>
<organism evidence="2 3">
    <name type="scientific">Aquipseudomonas campi</name>
    <dbReference type="NCBI Taxonomy" id="2731681"/>
    <lineage>
        <taxon>Bacteria</taxon>
        <taxon>Pseudomonadati</taxon>
        <taxon>Pseudomonadota</taxon>
        <taxon>Gammaproteobacteria</taxon>
        <taxon>Pseudomonadales</taxon>
        <taxon>Pseudomonadaceae</taxon>
        <taxon>Aquipseudomonas</taxon>
    </lineage>
</organism>
<evidence type="ECO:0000313" key="2">
    <source>
        <dbReference type="EMBL" id="QKE63249.1"/>
    </source>
</evidence>
<name>A0A6M8FH33_9GAMM</name>
<gene>
    <name evidence="2" type="ORF">HNE05_07715</name>
</gene>
<feature type="compositionally biased region" description="Polar residues" evidence="1">
    <location>
        <begin position="64"/>
        <end position="80"/>
    </location>
</feature>
<dbReference type="EMBL" id="CP053697">
    <property type="protein sequence ID" value="QKE63249.1"/>
    <property type="molecule type" value="Genomic_DNA"/>
</dbReference>
<feature type="region of interest" description="Disordered" evidence="1">
    <location>
        <begin position="62"/>
        <end position="87"/>
    </location>
</feature>
<dbReference type="RefSeq" id="WP_173206459.1">
    <property type="nucleotide sequence ID" value="NZ_CP053697.2"/>
</dbReference>